<keyword evidence="5" id="KW-0808">Transferase</keyword>
<protein>
    <recommendedName>
        <fullName evidence="3">histidine kinase</fullName>
        <ecNumber evidence="3">2.7.13.3</ecNumber>
    </recommendedName>
</protein>
<evidence type="ECO:0000256" key="5">
    <source>
        <dbReference type="ARBA" id="ARBA00022679"/>
    </source>
</evidence>
<dbReference type="GO" id="GO:0005886">
    <property type="term" value="C:plasma membrane"/>
    <property type="evidence" value="ECO:0007669"/>
    <property type="project" value="UniProtKB-SubCell"/>
</dbReference>
<dbReference type="KEGG" id="tfa:BW733_16790"/>
<evidence type="ECO:0000313" key="9">
    <source>
        <dbReference type="EMBL" id="AQP52230.1"/>
    </source>
</evidence>
<dbReference type="Gene3D" id="1.10.287.130">
    <property type="match status" value="1"/>
</dbReference>
<evidence type="ECO:0000256" key="7">
    <source>
        <dbReference type="SAM" id="MobiDB-lite"/>
    </source>
</evidence>
<organism evidence="9 10">
    <name type="scientific">Tessaracoccus flavescens</name>
    <dbReference type="NCBI Taxonomy" id="399497"/>
    <lineage>
        <taxon>Bacteria</taxon>
        <taxon>Bacillati</taxon>
        <taxon>Actinomycetota</taxon>
        <taxon>Actinomycetes</taxon>
        <taxon>Propionibacteriales</taxon>
        <taxon>Propionibacteriaceae</taxon>
        <taxon>Tessaracoccus</taxon>
    </lineage>
</organism>
<dbReference type="InterPro" id="IPR003661">
    <property type="entry name" value="HisK_dim/P_dom"/>
</dbReference>
<keyword evidence="4" id="KW-0597">Phosphoprotein</keyword>
<feature type="domain" description="Signal transduction histidine kinase dimerisation/phosphoacceptor" evidence="8">
    <location>
        <begin position="29"/>
        <end position="58"/>
    </location>
</feature>
<dbReference type="InterPro" id="IPR050428">
    <property type="entry name" value="TCS_sensor_his_kinase"/>
</dbReference>
<accession>A0A1Q2D181</accession>
<reference evidence="9 10" key="1">
    <citation type="journal article" date="2008" name="Int. J. Syst. Evol. Microbiol.">
        <title>Tessaracoccus flavescens sp. nov., isolated from marine sediment.</title>
        <authorList>
            <person name="Lee D.W."/>
            <person name="Lee S.D."/>
        </authorList>
    </citation>
    <scope>NUCLEOTIDE SEQUENCE [LARGE SCALE GENOMIC DNA]</scope>
    <source>
        <strain evidence="9 10">SST-39T</strain>
    </source>
</reference>
<evidence type="ECO:0000256" key="4">
    <source>
        <dbReference type="ARBA" id="ARBA00022553"/>
    </source>
</evidence>
<dbReference type="EC" id="2.7.13.3" evidence="3"/>
<evidence type="ECO:0000256" key="6">
    <source>
        <dbReference type="ARBA" id="ARBA00022777"/>
    </source>
</evidence>
<evidence type="ECO:0000259" key="8">
    <source>
        <dbReference type="Pfam" id="PF00512"/>
    </source>
</evidence>
<dbReference type="OrthoDB" id="9786919at2"/>
<proteinExistence type="predicted"/>
<dbReference type="SUPFAM" id="SSF47384">
    <property type="entry name" value="Homodimeric domain of signal transducing histidine kinase"/>
    <property type="match status" value="1"/>
</dbReference>
<evidence type="ECO:0000256" key="2">
    <source>
        <dbReference type="ARBA" id="ARBA00004236"/>
    </source>
</evidence>
<dbReference type="Proteomes" id="UP000188235">
    <property type="component" value="Chromosome"/>
</dbReference>
<dbReference type="STRING" id="399497.BW733_16790"/>
<dbReference type="InterPro" id="IPR036097">
    <property type="entry name" value="HisK_dim/P_sf"/>
</dbReference>
<gene>
    <name evidence="9" type="ORF">BW733_16790</name>
</gene>
<dbReference type="EMBL" id="CP019607">
    <property type="protein sequence ID" value="AQP52230.1"/>
    <property type="molecule type" value="Genomic_DNA"/>
</dbReference>
<keyword evidence="6" id="KW-0418">Kinase</keyword>
<evidence type="ECO:0000313" key="10">
    <source>
        <dbReference type="Proteomes" id="UP000188235"/>
    </source>
</evidence>
<feature type="compositionally biased region" description="Low complexity" evidence="7">
    <location>
        <begin position="70"/>
        <end position="81"/>
    </location>
</feature>
<dbReference type="Pfam" id="PF00512">
    <property type="entry name" value="HisKA"/>
    <property type="match status" value="1"/>
</dbReference>
<dbReference type="CDD" id="cd00082">
    <property type="entry name" value="HisKA"/>
    <property type="match status" value="1"/>
</dbReference>
<dbReference type="GO" id="GO:0000155">
    <property type="term" value="F:phosphorelay sensor kinase activity"/>
    <property type="evidence" value="ECO:0007669"/>
    <property type="project" value="InterPro"/>
</dbReference>
<comment type="subcellular location">
    <subcellularLocation>
        <location evidence="2">Cell membrane</location>
    </subcellularLocation>
</comment>
<evidence type="ECO:0000256" key="3">
    <source>
        <dbReference type="ARBA" id="ARBA00012438"/>
    </source>
</evidence>
<dbReference type="PANTHER" id="PTHR45436:SF5">
    <property type="entry name" value="SENSOR HISTIDINE KINASE TRCS"/>
    <property type="match status" value="1"/>
</dbReference>
<keyword evidence="10" id="KW-1185">Reference proteome</keyword>
<name>A0A1Q2D181_9ACTN</name>
<comment type="catalytic activity">
    <reaction evidence="1">
        <text>ATP + protein L-histidine = ADP + protein N-phospho-L-histidine.</text>
        <dbReference type="EC" id="2.7.13.3"/>
    </reaction>
</comment>
<evidence type="ECO:0000256" key="1">
    <source>
        <dbReference type="ARBA" id="ARBA00000085"/>
    </source>
</evidence>
<dbReference type="AlphaFoldDB" id="A0A1Q2D181"/>
<dbReference type="PANTHER" id="PTHR45436">
    <property type="entry name" value="SENSOR HISTIDINE KINASE YKOH"/>
    <property type="match status" value="1"/>
</dbReference>
<feature type="region of interest" description="Disordered" evidence="7">
    <location>
        <begin position="70"/>
        <end position="92"/>
    </location>
</feature>
<sequence length="92" mass="10055">MRGRRDDLRELADAFDSMVARVEGDVERQRRFVANASHELRTPLAVSGALIEVAQADPDPHVAALLTGRTSPRTRSCTTCPNTGGQGSRPRR</sequence>